<evidence type="ECO:0000256" key="1">
    <source>
        <dbReference type="SAM" id="MobiDB-lite"/>
    </source>
</evidence>
<keyword evidence="4" id="KW-1185">Reference proteome</keyword>
<dbReference type="AlphaFoldDB" id="A0ABD0UTQ9"/>
<evidence type="ECO:0000313" key="3">
    <source>
        <dbReference type="EMBL" id="KAL0915909.1"/>
    </source>
</evidence>
<feature type="compositionally biased region" description="Low complexity" evidence="1">
    <location>
        <begin position="477"/>
        <end position="491"/>
    </location>
</feature>
<feature type="region of interest" description="Disordered" evidence="1">
    <location>
        <begin position="700"/>
        <end position="739"/>
    </location>
</feature>
<organism evidence="3 4">
    <name type="scientific">Dendrobium thyrsiflorum</name>
    <name type="common">Pinecone-like raceme dendrobium</name>
    <name type="synonym">Orchid</name>
    <dbReference type="NCBI Taxonomy" id="117978"/>
    <lineage>
        <taxon>Eukaryota</taxon>
        <taxon>Viridiplantae</taxon>
        <taxon>Streptophyta</taxon>
        <taxon>Embryophyta</taxon>
        <taxon>Tracheophyta</taxon>
        <taxon>Spermatophyta</taxon>
        <taxon>Magnoliopsida</taxon>
        <taxon>Liliopsida</taxon>
        <taxon>Asparagales</taxon>
        <taxon>Orchidaceae</taxon>
        <taxon>Epidendroideae</taxon>
        <taxon>Malaxideae</taxon>
        <taxon>Dendrobiinae</taxon>
        <taxon>Dendrobium</taxon>
    </lineage>
</organism>
<feature type="compositionally biased region" description="Basic and acidic residues" evidence="1">
    <location>
        <begin position="302"/>
        <end position="317"/>
    </location>
</feature>
<feature type="compositionally biased region" description="Pro residues" evidence="1">
    <location>
        <begin position="326"/>
        <end position="345"/>
    </location>
</feature>
<feature type="region of interest" description="Disordered" evidence="1">
    <location>
        <begin position="477"/>
        <end position="496"/>
    </location>
</feature>
<dbReference type="PANTHER" id="PTHR33437:SF2">
    <property type="entry name" value="OS06G0361200 PROTEIN"/>
    <property type="match status" value="1"/>
</dbReference>
<name>A0ABD0UTQ9_DENTH</name>
<gene>
    <name evidence="3" type="ORF">M5K25_013376</name>
</gene>
<comment type="caution">
    <text evidence="3">The sequence shown here is derived from an EMBL/GenBank/DDBJ whole genome shotgun (WGS) entry which is preliminary data.</text>
</comment>
<feature type="compositionally biased region" description="Low complexity" evidence="1">
    <location>
        <begin position="346"/>
        <end position="365"/>
    </location>
</feature>
<feature type="region of interest" description="Disordered" evidence="1">
    <location>
        <begin position="275"/>
        <end position="374"/>
    </location>
</feature>
<proteinExistence type="predicted"/>
<dbReference type="InterPro" id="IPR005162">
    <property type="entry name" value="Retrotrans_gag_dom"/>
</dbReference>
<accession>A0ABD0UTQ9</accession>
<evidence type="ECO:0000313" key="4">
    <source>
        <dbReference type="Proteomes" id="UP001552299"/>
    </source>
</evidence>
<reference evidence="3 4" key="1">
    <citation type="journal article" date="2024" name="Plant Biotechnol. J.">
        <title>Dendrobium thyrsiflorum genome and its molecular insights into genes involved in important horticultural traits.</title>
        <authorList>
            <person name="Chen B."/>
            <person name="Wang J.Y."/>
            <person name="Zheng P.J."/>
            <person name="Li K.L."/>
            <person name="Liang Y.M."/>
            <person name="Chen X.F."/>
            <person name="Zhang C."/>
            <person name="Zhao X."/>
            <person name="He X."/>
            <person name="Zhang G.Q."/>
            <person name="Liu Z.J."/>
            <person name="Xu Q."/>
        </authorList>
    </citation>
    <scope>NUCLEOTIDE SEQUENCE [LARGE SCALE GENOMIC DNA]</scope>
    <source>
        <strain evidence="3">GZMU011</strain>
    </source>
</reference>
<feature type="domain" description="Retrotransposon gag" evidence="2">
    <location>
        <begin position="159"/>
        <end position="238"/>
    </location>
</feature>
<dbReference type="PANTHER" id="PTHR33437">
    <property type="entry name" value="OS06G0361200 PROTEIN"/>
    <property type="match status" value="1"/>
</dbReference>
<sequence>MAEMARVMATMTAQLTALGVAPQVMEVGTPTTSRDEPAVPPVVVPDPVRVDRVQRTVPAVLPTVTFSTPVQTQSVQMSPGQIQDLITQKVEQAISSRKSGDSVSRGRPYPIEYEREPYPAGFVPPRFRVFDGLGNPRQHVAQYRAICCNIGGNDALMLRLFVSSLAGVAFEWYADHPNDSVYTFAELEQLFVQRFISTEHRVTVGELVVTRQRPHESLPNYIVRWRNLSLQCEPQLQEQHKNIDGPIAPYLKGFSIKTFQKLLTKVTSLQNSIPTAVPPKVESQPLRRPQRQEFSGAPPPPRKADVHSIFEVQDKGKRPMVSSIPQRPPPPRPQFPPRPQWPPQAPVQFSGQFQPRPPVQQFRPPLRTPKKQQFLQEKLSKEYPFKRESVKKIFKFFVKKNILAFPTNRKVEDEGQTEHPLYCPFHRHIGHVIKDCYVFKDRVESLMASGEIHLQDSDLVQPRGKVAQIVQMITGSEQCGSQHSSQSSDSGEPLSSGEEWQLALSRKIRGMIRLAVQSSEAVERRPPQAKSTVASTFTLPVSSSHSSVVVPTEHISSPSYIRKMYEREKFVVTSEGKTGSLPALTLKDFVLPPIDDKLMEEDDSGYFWSLCVPSSSRSHARSFHVLSILDDDVVSLHEEEFECNEPVFTIPEGGCYMDSGDESEGTPQPLIVEATQAMTLEPNESPDAFDSVQEIQLRSGKVLPPKKAKNKEKDKNIITQQDDSIPPPQTQTKDKGKSPQLEVDYNVLAHLRKIPSLLSVYDALMMSPDLRETLVKALLEPESYQAFFATESIKDACYLREAPCITFSDRDLLLGTCEHNRPLYVTAKVNGRELNRVLIDQGARASVSSVMLPFDVGGQGSIRKGGSICGVRPRQCFVRHLSAEFRPRLPVLSMSWLRLRLPLLSPAQFRRQSLCLLSAMLRPARVQLQVLGFELHRQCSVPRDRDFLF</sequence>
<evidence type="ECO:0000259" key="2">
    <source>
        <dbReference type="Pfam" id="PF03732"/>
    </source>
</evidence>
<protein>
    <recommendedName>
        <fullName evidence="2">Retrotransposon gag domain-containing protein</fullName>
    </recommendedName>
</protein>
<dbReference type="EMBL" id="JANQDX010000011">
    <property type="protein sequence ID" value="KAL0915909.1"/>
    <property type="molecule type" value="Genomic_DNA"/>
</dbReference>
<dbReference type="Pfam" id="PF03732">
    <property type="entry name" value="Retrotrans_gag"/>
    <property type="match status" value="1"/>
</dbReference>
<dbReference type="Proteomes" id="UP001552299">
    <property type="component" value="Unassembled WGS sequence"/>
</dbReference>